<dbReference type="STRING" id="1166018.FAES_3028"/>
<dbReference type="KEGG" id="fae:FAES_3028"/>
<dbReference type="PANTHER" id="PTHR36974:SF1">
    <property type="entry name" value="DOXX FAMILY MEMBRANE PROTEIN"/>
    <property type="match status" value="1"/>
</dbReference>
<dbReference type="PANTHER" id="PTHR36974">
    <property type="entry name" value="MEMBRANE PROTEIN-RELATED"/>
    <property type="match status" value="1"/>
</dbReference>
<proteinExistence type="predicted"/>
<dbReference type="eggNOG" id="COG4270">
    <property type="taxonomic scope" value="Bacteria"/>
</dbReference>
<keyword evidence="1" id="KW-1133">Transmembrane helix</keyword>
<gene>
    <name evidence="2" type="ORF">FAES_3028</name>
</gene>
<organism evidence="2 3">
    <name type="scientific">Fibrella aestuarina BUZ 2</name>
    <dbReference type="NCBI Taxonomy" id="1166018"/>
    <lineage>
        <taxon>Bacteria</taxon>
        <taxon>Pseudomonadati</taxon>
        <taxon>Bacteroidota</taxon>
        <taxon>Cytophagia</taxon>
        <taxon>Cytophagales</taxon>
        <taxon>Spirosomataceae</taxon>
        <taxon>Fibrella</taxon>
    </lineage>
</organism>
<dbReference type="HOGENOM" id="CLU_128738_0_0_10"/>
<evidence type="ECO:0000313" key="3">
    <source>
        <dbReference type="Proteomes" id="UP000011058"/>
    </source>
</evidence>
<name>I0KA84_9BACT</name>
<evidence type="ECO:0000313" key="2">
    <source>
        <dbReference type="EMBL" id="CCH01037.1"/>
    </source>
</evidence>
<dbReference type="Proteomes" id="UP000011058">
    <property type="component" value="Chromosome"/>
</dbReference>
<keyword evidence="1" id="KW-0812">Transmembrane</keyword>
<evidence type="ECO:0000256" key="1">
    <source>
        <dbReference type="SAM" id="Phobius"/>
    </source>
</evidence>
<keyword evidence="1" id="KW-0472">Membrane</keyword>
<dbReference type="PATRIC" id="fig|1166018.3.peg.4796"/>
<dbReference type="AlphaFoldDB" id="I0KA84"/>
<keyword evidence="3" id="KW-1185">Reference proteome</keyword>
<accession>I0KA84</accession>
<reference evidence="2 3" key="1">
    <citation type="journal article" date="2012" name="J. Bacteriol.">
        <title>Genome Sequence of Fibrella aestuarina BUZ 2T, a Filamentous Marine Bacterium.</title>
        <authorList>
            <person name="Filippini M."/>
            <person name="Qi W."/>
            <person name="Blom J."/>
            <person name="Goesmann A."/>
            <person name="Smits T.H."/>
            <person name="Bagheri H.C."/>
        </authorList>
    </citation>
    <scope>NUCLEOTIDE SEQUENCE [LARGE SCALE GENOMIC DNA]</scope>
    <source>
        <strain evidence="3">BUZ 2T</strain>
    </source>
</reference>
<sequence>MGKSRRAVSHEQGQTRTNQYTTMDEKTVKKVARLLLGANLIVAGVSHLSFARKAFRAQVPDWVPLPVDDTVVYSGIAEIALGSSLVFAGPNQQETVGKIAAGFFTAVFPGNISQYVNKRSAFGLDTDRKRLTRLFFQPVLVYWALKSTEK</sequence>
<dbReference type="EMBL" id="HE796683">
    <property type="protein sequence ID" value="CCH01037.1"/>
    <property type="molecule type" value="Genomic_DNA"/>
</dbReference>
<protein>
    <recommendedName>
        <fullName evidence="4">DoxX family protein</fullName>
    </recommendedName>
</protein>
<evidence type="ECO:0008006" key="4">
    <source>
        <dbReference type="Google" id="ProtNLM"/>
    </source>
</evidence>
<feature type="transmembrane region" description="Helical" evidence="1">
    <location>
        <begin position="31"/>
        <end position="50"/>
    </location>
</feature>